<dbReference type="PANTHER" id="PTHR34236">
    <property type="entry name" value="DIMETHYL SULFOXIDE REDUCTASE TRANSCRIPTIONAL ACTIVATOR"/>
    <property type="match status" value="1"/>
</dbReference>
<accession>A0ABD5W1H9</accession>
<dbReference type="GeneID" id="76630619"/>
<evidence type="ECO:0000313" key="5">
    <source>
        <dbReference type="Proteomes" id="UP001596445"/>
    </source>
</evidence>
<dbReference type="InterPro" id="IPR036388">
    <property type="entry name" value="WH-like_DNA-bd_sf"/>
</dbReference>
<dbReference type="Gene3D" id="1.10.10.10">
    <property type="entry name" value="Winged helix-like DNA-binding domain superfamily/Winged helix DNA-binding domain"/>
    <property type="match status" value="1"/>
</dbReference>
<dbReference type="InterPro" id="IPR007050">
    <property type="entry name" value="HTH_bacterioopsin"/>
</dbReference>
<keyword evidence="2" id="KW-0804">Transcription</keyword>
<sequence>MFRQTFAPTAAMISARFRIKLPEDLWVAELSTAYPQTTFRLLSGYKLDGRALELGEVLGDNPEEVIAAIRDHRSIHSYELLESGRERALGKYETSDTGLYEFVERSGFTIEFPVDVEVGWYAFDLTGTREELDRLETALETLPRPYELDALVTRAETDALLTQRQRELLEAAVREGYFEVPRGCTLAELAERVGVDKSSASTVLRRGEARLVKWFLSGPGR</sequence>
<dbReference type="Pfam" id="PF04967">
    <property type="entry name" value="HTH_10"/>
    <property type="match status" value="1"/>
</dbReference>
<evidence type="ECO:0000256" key="2">
    <source>
        <dbReference type="ARBA" id="ARBA00023163"/>
    </source>
</evidence>
<name>A0ABD5W1H9_9EURY</name>
<dbReference type="EMBL" id="JBHSZI010000001">
    <property type="protein sequence ID" value="MFC7058604.1"/>
    <property type="molecule type" value="Genomic_DNA"/>
</dbReference>
<reference evidence="4 5" key="1">
    <citation type="journal article" date="2019" name="Int. J. Syst. Evol. Microbiol.">
        <title>The Global Catalogue of Microorganisms (GCM) 10K type strain sequencing project: providing services to taxonomists for standard genome sequencing and annotation.</title>
        <authorList>
            <consortium name="The Broad Institute Genomics Platform"/>
            <consortium name="The Broad Institute Genome Sequencing Center for Infectious Disease"/>
            <person name="Wu L."/>
            <person name="Ma J."/>
        </authorList>
    </citation>
    <scope>NUCLEOTIDE SEQUENCE [LARGE SCALE GENOMIC DNA]</scope>
    <source>
        <strain evidence="4 5">JCM 30072</strain>
    </source>
</reference>
<keyword evidence="1" id="KW-0805">Transcription regulation</keyword>
<dbReference type="AlphaFoldDB" id="A0ABD5W1H9"/>
<evidence type="ECO:0000256" key="1">
    <source>
        <dbReference type="ARBA" id="ARBA00023015"/>
    </source>
</evidence>
<protein>
    <submittedName>
        <fullName evidence="4">Helix-turn-helix domain-containing protein</fullName>
    </submittedName>
</protein>
<gene>
    <name evidence="4" type="ORF">ACFQQG_10975</name>
</gene>
<evidence type="ECO:0000259" key="3">
    <source>
        <dbReference type="Pfam" id="PF04967"/>
    </source>
</evidence>
<comment type="caution">
    <text evidence="4">The sequence shown here is derived from an EMBL/GenBank/DDBJ whole genome shotgun (WGS) entry which is preliminary data.</text>
</comment>
<proteinExistence type="predicted"/>
<dbReference type="PANTHER" id="PTHR34236:SF1">
    <property type="entry name" value="DIMETHYL SULFOXIDE REDUCTASE TRANSCRIPTIONAL ACTIVATOR"/>
    <property type="match status" value="1"/>
</dbReference>
<organism evidence="4 5">
    <name type="scientific">Halovenus salina</name>
    <dbReference type="NCBI Taxonomy" id="1510225"/>
    <lineage>
        <taxon>Archaea</taxon>
        <taxon>Methanobacteriati</taxon>
        <taxon>Methanobacteriota</taxon>
        <taxon>Stenosarchaea group</taxon>
        <taxon>Halobacteria</taxon>
        <taxon>Halobacteriales</taxon>
        <taxon>Haloarculaceae</taxon>
        <taxon>Halovenus</taxon>
    </lineage>
</organism>
<evidence type="ECO:0000313" key="4">
    <source>
        <dbReference type="EMBL" id="MFC7058604.1"/>
    </source>
</evidence>
<dbReference type="RefSeq" id="WP_267161321.1">
    <property type="nucleotide sequence ID" value="NZ_CP112972.1"/>
</dbReference>
<feature type="domain" description="HTH bat-type" evidence="3">
    <location>
        <begin position="161"/>
        <end position="212"/>
    </location>
</feature>
<keyword evidence="5" id="KW-1185">Reference proteome</keyword>
<dbReference type="Proteomes" id="UP001596445">
    <property type="component" value="Unassembled WGS sequence"/>
</dbReference>